<feature type="domain" description="Pyridoxamine kinase/Phosphomethylpyrimidine kinase" evidence="7">
    <location>
        <begin position="108"/>
        <end position="229"/>
    </location>
</feature>
<dbReference type="CDD" id="cd01173">
    <property type="entry name" value="pyridoxal_pyridoxamine_kinase"/>
    <property type="match status" value="1"/>
</dbReference>
<dbReference type="InterPro" id="IPR013749">
    <property type="entry name" value="PM/HMP-P_kinase-1"/>
</dbReference>
<dbReference type="PANTHER" id="PTHR10534">
    <property type="entry name" value="PYRIDOXAL KINASE"/>
    <property type="match status" value="1"/>
</dbReference>
<keyword evidence="5" id="KW-0418">Kinase</keyword>
<keyword evidence="3" id="KW-0808">Transferase</keyword>
<dbReference type="GO" id="GO:0009443">
    <property type="term" value="P:pyridoxal 5'-phosphate salvage"/>
    <property type="evidence" value="ECO:0007669"/>
    <property type="project" value="InterPro"/>
</dbReference>
<evidence type="ECO:0000256" key="3">
    <source>
        <dbReference type="ARBA" id="ARBA00022679"/>
    </source>
</evidence>
<dbReference type="GO" id="GO:0005524">
    <property type="term" value="F:ATP binding"/>
    <property type="evidence" value="ECO:0007669"/>
    <property type="project" value="UniProtKB-KW"/>
</dbReference>
<evidence type="ECO:0000313" key="9">
    <source>
        <dbReference type="Proteomes" id="UP000019375"/>
    </source>
</evidence>
<keyword evidence="4" id="KW-0547">Nucleotide-binding</keyword>
<dbReference type="SUPFAM" id="SSF53613">
    <property type="entry name" value="Ribokinase-like"/>
    <property type="match status" value="1"/>
</dbReference>
<dbReference type="GO" id="GO:0008478">
    <property type="term" value="F:pyridoxal kinase activity"/>
    <property type="evidence" value="ECO:0007669"/>
    <property type="project" value="UniProtKB-EC"/>
</dbReference>
<dbReference type="GO" id="GO:0005829">
    <property type="term" value="C:cytosol"/>
    <property type="evidence" value="ECO:0007669"/>
    <property type="project" value="TreeGrafter"/>
</dbReference>
<accession>A0A8J2T8T1</accession>
<dbReference type="OrthoDB" id="2104723at2759"/>
<dbReference type="AlphaFoldDB" id="A0A8J2T8T1"/>
<dbReference type="EMBL" id="HG316462">
    <property type="protein sequence ID" value="CDF90953.1"/>
    <property type="molecule type" value="Genomic_DNA"/>
</dbReference>
<dbReference type="PANTHER" id="PTHR10534:SF2">
    <property type="entry name" value="PYRIDOXAL KINASE"/>
    <property type="match status" value="1"/>
</dbReference>
<evidence type="ECO:0000256" key="4">
    <source>
        <dbReference type="ARBA" id="ARBA00022741"/>
    </source>
</evidence>
<dbReference type="Gene3D" id="3.40.1190.20">
    <property type="match status" value="1"/>
</dbReference>
<evidence type="ECO:0000256" key="6">
    <source>
        <dbReference type="ARBA" id="ARBA00022840"/>
    </source>
</evidence>
<organism evidence="8 9">
    <name type="scientific">Zygosaccharomyces bailii (strain CLIB 213 / ATCC 58445 / CBS 680 / BCRC 21525 / NBRC 1098 / NCYC 1416 / NRRL Y-2227)</name>
    <dbReference type="NCBI Taxonomy" id="1333698"/>
    <lineage>
        <taxon>Eukaryota</taxon>
        <taxon>Fungi</taxon>
        <taxon>Dikarya</taxon>
        <taxon>Ascomycota</taxon>
        <taxon>Saccharomycotina</taxon>
        <taxon>Saccharomycetes</taxon>
        <taxon>Saccharomycetales</taxon>
        <taxon>Saccharomycetaceae</taxon>
        <taxon>Zygosaccharomyces</taxon>
    </lineage>
</organism>
<dbReference type="Proteomes" id="UP000019375">
    <property type="component" value="Unassembled WGS sequence"/>
</dbReference>
<evidence type="ECO:0000259" key="7">
    <source>
        <dbReference type="Pfam" id="PF08543"/>
    </source>
</evidence>
<evidence type="ECO:0000313" key="8">
    <source>
        <dbReference type="EMBL" id="CDF90953.1"/>
    </source>
</evidence>
<reference evidence="9" key="1">
    <citation type="journal article" date="2013" name="Genome Announc.">
        <title>Genome sequence of the food spoilage yeast Zygosaccharomyces bailii CLIB 213(T).</title>
        <authorList>
            <person name="Galeote V."/>
            <person name="Bigey F."/>
            <person name="Devillers H."/>
            <person name="Neuveglise C."/>
            <person name="Dequin S."/>
        </authorList>
    </citation>
    <scope>NUCLEOTIDE SEQUENCE [LARGE SCALE GENOMIC DNA]</scope>
    <source>
        <strain evidence="9">CLIB 213 / ATCC 58445 / CBS 680 / CCRC 21525 / NBRC 1098 / NCYC 1416 / NRRL Y-2227</strain>
    </source>
</reference>
<comment type="similarity">
    <text evidence="1">Belongs to the pyridoxine kinase family.</text>
</comment>
<dbReference type="InterPro" id="IPR004625">
    <property type="entry name" value="PyrdxlKinase"/>
</dbReference>
<keyword evidence="9" id="KW-1185">Reference proteome</keyword>
<proteinExistence type="inferred from homology"/>
<protein>
    <recommendedName>
        <fullName evidence="2">pyridoxal kinase</fullName>
        <ecNumber evidence="2">2.7.1.35</ecNumber>
    </recommendedName>
</protein>
<sequence>MRLLATQSHVVHGYVGNKAATFPLQCLGWDVDCCNTVQFSNHTGYGLDNVKGDATTGTQLDQLLMGVFKNFPHEYCALLSGYLPHAEAVRRMGDRYGQYKSANPETLWLMDPVMGDEGQLYVSEDVVPEYKHLVFNPNVGVDIITPNQFELEVLHGSAVTTLQELKETLSVMHEHIPIIVLTSLDARLFQDPHHIYCAASQKDEPPVILKVPLIDSYFTGVGDIFSALLMDRIYRNRADLNLVSCVNDVLNIVQTVLKVTHKFSPRGVSMGSQLMKDSELRLIECRDLYAGNEVIDFTYKTLY</sequence>
<dbReference type="InterPro" id="IPR029056">
    <property type="entry name" value="Ribokinase-like"/>
</dbReference>
<evidence type="ECO:0000256" key="1">
    <source>
        <dbReference type="ARBA" id="ARBA00008805"/>
    </source>
</evidence>
<evidence type="ECO:0000256" key="2">
    <source>
        <dbReference type="ARBA" id="ARBA00012104"/>
    </source>
</evidence>
<dbReference type="Pfam" id="PF08543">
    <property type="entry name" value="Phos_pyr_kin"/>
    <property type="match status" value="1"/>
</dbReference>
<evidence type="ECO:0000256" key="5">
    <source>
        <dbReference type="ARBA" id="ARBA00022777"/>
    </source>
</evidence>
<gene>
    <name evidence="8" type="ORF">BN860_01464g</name>
</gene>
<keyword evidence="6" id="KW-0067">ATP-binding</keyword>
<name>A0A8J2T8T1_ZYGB2</name>
<dbReference type="NCBIfam" id="TIGR00687">
    <property type="entry name" value="pyridox_kin"/>
    <property type="match status" value="1"/>
</dbReference>
<dbReference type="EC" id="2.7.1.35" evidence="2"/>